<dbReference type="SUPFAM" id="SSF57903">
    <property type="entry name" value="FYVE/PHD zinc finger"/>
    <property type="match status" value="2"/>
</dbReference>
<comment type="subcellular location">
    <subcellularLocation>
        <location evidence="1">Nucleus</location>
    </subcellularLocation>
</comment>
<dbReference type="GO" id="GO:0003677">
    <property type="term" value="F:DNA binding"/>
    <property type="evidence" value="ECO:0007669"/>
    <property type="project" value="InterPro"/>
</dbReference>
<evidence type="ECO:0000256" key="7">
    <source>
        <dbReference type="PROSITE-ProRule" id="PRU00146"/>
    </source>
</evidence>
<dbReference type="GO" id="GO:0008270">
    <property type="term" value="F:zinc ion binding"/>
    <property type="evidence" value="ECO:0007669"/>
    <property type="project" value="UniProtKB-KW"/>
</dbReference>
<evidence type="ECO:0008006" key="15">
    <source>
        <dbReference type="Google" id="ProtNLM"/>
    </source>
</evidence>
<dbReference type="CDD" id="cd16100">
    <property type="entry name" value="ARID"/>
    <property type="match status" value="1"/>
</dbReference>
<dbReference type="PROSITE" id="PS51184">
    <property type="entry name" value="JMJC"/>
    <property type="match status" value="1"/>
</dbReference>
<accession>A0AA35YI87</accession>
<dbReference type="Pfam" id="PF02928">
    <property type="entry name" value="zf-C5HC2"/>
    <property type="match status" value="1"/>
</dbReference>
<dbReference type="InterPro" id="IPR001606">
    <property type="entry name" value="ARID_dom"/>
</dbReference>
<dbReference type="PANTHER" id="PTHR10694">
    <property type="entry name" value="LYSINE-SPECIFIC DEMETHYLASE"/>
    <property type="match status" value="1"/>
</dbReference>
<dbReference type="InterPro" id="IPR011011">
    <property type="entry name" value="Znf_FYVE_PHD"/>
</dbReference>
<evidence type="ECO:0000259" key="9">
    <source>
        <dbReference type="PROSITE" id="PS50016"/>
    </source>
</evidence>
<feature type="domain" description="PHD-type" evidence="9">
    <location>
        <begin position="396"/>
        <end position="446"/>
    </location>
</feature>
<proteinExistence type="predicted"/>
<keyword evidence="6" id="KW-0539">Nucleus</keyword>
<feature type="compositionally biased region" description="Polar residues" evidence="8">
    <location>
        <begin position="850"/>
        <end position="860"/>
    </location>
</feature>
<feature type="domain" description="JmjC" evidence="12">
    <location>
        <begin position="536"/>
        <end position="702"/>
    </location>
</feature>
<evidence type="ECO:0000313" key="13">
    <source>
        <dbReference type="EMBL" id="CAI9274399.1"/>
    </source>
</evidence>
<dbReference type="SMART" id="SM00249">
    <property type="entry name" value="PHD"/>
    <property type="match status" value="3"/>
</dbReference>
<dbReference type="SMART" id="SM00558">
    <property type="entry name" value="JmjC"/>
    <property type="match status" value="1"/>
</dbReference>
<dbReference type="FunFam" id="2.60.120.650:FF:000078">
    <property type="entry name" value="Predicted protein"/>
    <property type="match status" value="1"/>
</dbReference>
<dbReference type="Pfam" id="PF00628">
    <property type="entry name" value="PHD"/>
    <property type="match status" value="1"/>
</dbReference>
<dbReference type="InterPro" id="IPR013637">
    <property type="entry name" value="Lys_sp_deMease-like_dom"/>
</dbReference>
<feature type="region of interest" description="Disordered" evidence="8">
    <location>
        <begin position="838"/>
        <end position="860"/>
    </location>
</feature>
<dbReference type="Gene3D" id="2.60.120.650">
    <property type="entry name" value="Cupin"/>
    <property type="match status" value="2"/>
</dbReference>
<feature type="compositionally biased region" description="Basic and acidic residues" evidence="8">
    <location>
        <begin position="1951"/>
        <end position="1964"/>
    </location>
</feature>
<dbReference type="SMART" id="SM00501">
    <property type="entry name" value="BRIGHT"/>
    <property type="match status" value="1"/>
</dbReference>
<dbReference type="PROSITE" id="PS51183">
    <property type="entry name" value="JMJN"/>
    <property type="match status" value="1"/>
</dbReference>
<dbReference type="PANTHER" id="PTHR10694:SF133">
    <property type="entry name" value="LYSINE-SPECIFIC DEMETHYLASE JMJ17"/>
    <property type="match status" value="1"/>
</dbReference>
<sequence>MWIEGLIVELWKNVYGHRVYKEQTLTLSTIFAVANLMTPTDATILPPPPPPVTFYPHLPSTTSTQPSLSAATFMLLEIGHLYCRRRPQPPLPLTPTLLAAKSMAEGHCCASFPSGGDVLLGQKSKRDHCHHREMVAIIANHHRESLMSPFRGTVAQFEACIEKESVFGIEQIKESYGSSLAIPPAPVYTPTEEEFKDPLAYIYKIRPEAESYGICKIIPPKNWKPPFALDLDKFSFPTKTQAIHQLQARPPACNSKTFELEYNRFLEEQCGKKAVKKKVVFEGKELDLCKLFNGVKRFGGYDNVVKEKKWGEVFRFVRSGGKISACSKYVLCQLYKEHLYDYENYYSKLDRVKEKSCKRGVQGEKKSGQQSCKRSRINEAGDNIKLHHKGKDEEYDQICEQCRSGLHAEVMLLCDRCNKGWHIHCLSPPLARVPPGNWYCSECFNSEKDSFGFVPGKQLTLEAFRRVADRAKKKWFGSTSASRVQLEKKFWEIVEGSVGEVEVIYGSDLDTSVYGSGFPRTADERPSSIQLNEWDEYSDSPWNLNNLPKLQGSMLRAVHHNIAGVMVPWLYIGMLFSSFCWHFEDHCFYSMNYHHWGEPKCWYSVPGSEASAFEKVMRNCLPDLFDAQPDLLFQLVTMLNPSVLQEHNVPVYSVLQEPGNFVITFPRSYHGGFNFGLNCAEAVNFAPADWLPYGGFGAELYQHYRKPAVLSHEELLCVVAKNDFDSNAIPYLKKELLRVYNKEKSWRERLWKNGVISSSVMAPREQPNFVGVEEDATCVICQQFLYLSAVGCSCRPSALVCLEHWENLCECKPRKRHLLYRHTLSELNDLVIMMEKDTSEETTQKRNTRKLSTCTKDSPSLSKKVKGGHVTLAQLAEEWLVRSCKILQMPYSSDAYASALKEAQQFVWAGSEMDPVRELAKNLAEAQNWAEGVRDCLSKIELWTCHDDCEVERVKMEDVTSLLDASPVPCNEPGHLKLKGHEEEARVLIREICAALSISSNVSIVDLETLYSKASKSAIYVKESEDLSTKLSAVKLCLQTVRNCISEKTPGVIEVDVLNNLKSEIVELQLQVPEVSMFLDFAKRVELCQSRCTEMLKGSITLKNLEVLVQEYDGFTVNVPELKLLRQYQNDALYWISRFNNILKNIHEREDQENVFDELICLEKDGSLLKVQVDELLLVDVELKKACCRVKAWKVLRSKMPLESIQQVMDVATELQIGNEKVFREVSDVLARAVCLEEKAKHVLACEVQMSEYEDVLRMSEDLCALVPSVDGVKEALLMAKSWLIKSKPYLVSDLSVMSDANSLLKVDDLKELVLKSKLLKMCLEERSLLEDVLQNYIKWEHHACSALHDAESLLNILDVNLSYDIVFKIGDQITKMESIMKAEYSLRFDSLVIPKLQETCAILQWCFIALNFHAVDPTLKEVLTLLEDAEKHHVAYASRPFWRSLVDGMNWLKKALEILGPCNDNKRFDLSDVKETLRQYKMIKISFSLIVDQLLDAVKRHNVWVEEVKSFFNCSSGDRSWSLLLQLEGVGSTDAFSCTEMEMVASQVQKVKEWKQRGRDIVGVKAGEDNLLLDALSQILDSLDRSLELYNTTDGCNQNQRRFCMFCSCESGNQELSTCSVCMECYHMQCIKPSLGCGTTQSHASAHMCPHCHIIESGKISQLKIDAKRPELDMFVKLLSDADNLCVEIEEKVLIGEIVEKAVAYKDCLTKIVEFSLASLGNDPSVVFSKLSTALKAVEVAGVYDGESNSKFEFALARNSWRVRASKLLQPSSSSSQKPSIHQIRRLLKEGVAIKVPLEDYLWKRLTEIKEIGLQWALKAKEVSADSGALELHKVFELIDKGENLAVHFDNELKLLRERSMLYCICRKPYDRIPMICCDKCEEWYHFKCIKLSWVPKDYICPACKIDLLDEIEIEIEDNRCTSSSIIQQDRSNVKLKCEEEPQTPSPRPVELRRDAESKDISSRRRSGIERLLWRNRKPFRRSAKKRIQLDIFSSFFHVHS</sequence>
<evidence type="ECO:0000256" key="3">
    <source>
        <dbReference type="ARBA" id="ARBA00022737"/>
    </source>
</evidence>
<keyword evidence="4 7" id="KW-0863">Zinc-finger</keyword>
<evidence type="ECO:0000259" key="11">
    <source>
        <dbReference type="PROSITE" id="PS51183"/>
    </source>
</evidence>
<feature type="domain" description="ARID" evidence="10">
    <location>
        <begin position="252"/>
        <end position="347"/>
    </location>
</feature>
<dbReference type="SMART" id="SM00545">
    <property type="entry name" value="JmjN"/>
    <property type="match status" value="1"/>
</dbReference>
<dbReference type="InterPro" id="IPR036431">
    <property type="entry name" value="ARID_dom_sf"/>
</dbReference>
<dbReference type="Pfam" id="PF02373">
    <property type="entry name" value="JmjC"/>
    <property type="match status" value="1"/>
</dbReference>
<dbReference type="Pfam" id="PF02375">
    <property type="entry name" value="JmjN"/>
    <property type="match status" value="1"/>
</dbReference>
<dbReference type="GO" id="GO:0010468">
    <property type="term" value="P:regulation of gene expression"/>
    <property type="evidence" value="ECO:0007669"/>
    <property type="project" value="UniProtKB-ARBA"/>
</dbReference>
<dbReference type="GO" id="GO:0000785">
    <property type="term" value="C:chromatin"/>
    <property type="evidence" value="ECO:0007669"/>
    <property type="project" value="TreeGrafter"/>
</dbReference>
<dbReference type="Pfam" id="PF01388">
    <property type="entry name" value="ARID"/>
    <property type="match status" value="1"/>
</dbReference>
<dbReference type="GO" id="GO:0005634">
    <property type="term" value="C:nucleus"/>
    <property type="evidence" value="ECO:0007669"/>
    <property type="project" value="UniProtKB-SubCell"/>
</dbReference>
<dbReference type="InterPro" id="IPR004198">
    <property type="entry name" value="Znf_C5HC2"/>
</dbReference>
<evidence type="ECO:0000256" key="5">
    <source>
        <dbReference type="ARBA" id="ARBA00022833"/>
    </source>
</evidence>
<dbReference type="PROSITE" id="PS50016">
    <property type="entry name" value="ZF_PHD_2"/>
    <property type="match status" value="1"/>
</dbReference>
<keyword evidence="5" id="KW-0862">Zinc</keyword>
<evidence type="ECO:0000256" key="6">
    <source>
        <dbReference type="ARBA" id="ARBA00023242"/>
    </source>
</evidence>
<feature type="domain" description="JmjN" evidence="11">
    <location>
        <begin position="185"/>
        <end position="226"/>
    </location>
</feature>
<dbReference type="InterPro" id="IPR003347">
    <property type="entry name" value="JmjC_dom"/>
</dbReference>
<dbReference type="Gene3D" id="3.30.40.10">
    <property type="entry name" value="Zinc/RING finger domain, C3HC4 (zinc finger)"/>
    <property type="match status" value="2"/>
</dbReference>
<organism evidence="13 14">
    <name type="scientific">Lactuca saligna</name>
    <name type="common">Willowleaf lettuce</name>
    <dbReference type="NCBI Taxonomy" id="75948"/>
    <lineage>
        <taxon>Eukaryota</taxon>
        <taxon>Viridiplantae</taxon>
        <taxon>Streptophyta</taxon>
        <taxon>Embryophyta</taxon>
        <taxon>Tracheophyta</taxon>
        <taxon>Spermatophyta</taxon>
        <taxon>Magnoliopsida</taxon>
        <taxon>eudicotyledons</taxon>
        <taxon>Gunneridae</taxon>
        <taxon>Pentapetalae</taxon>
        <taxon>asterids</taxon>
        <taxon>campanulids</taxon>
        <taxon>Asterales</taxon>
        <taxon>Asteraceae</taxon>
        <taxon>Cichorioideae</taxon>
        <taxon>Cichorieae</taxon>
        <taxon>Lactucinae</taxon>
        <taxon>Lactuca</taxon>
    </lineage>
</organism>
<dbReference type="FunFam" id="2.60.120.650:FF:000042">
    <property type="entry name" value="Transcription factor jumonji (JmjC) domain-containing protein"/>
    <property type="match status" value="1"/>
</dbReference>
<dbReference type="PROSITE" id="PS51011">
    <property type="entry name" value="ARID"/>
    <property type="match status" value="1"/>
</dbReference>
<dbReference type="InterPro" id="IPR003349">
    <property type="entry name" value="JmjN"/>
</dbReference>
<keyword evidence="14" id="KW-1185">Reference proteome</keyword>
<gene>
    <name evidence="13" type="ORF">LSALG_LOCUS14484</name>
</gene>
<dbReference type="SMART" id="SM01014">
    <property type="entry name" value="ARID"/>
    <property type="match status" value="1"/>
</dbReference>
<evidence type="ECO:0000256" key="2">
    <source>
        <dbReference type="ARBA" id="ARBA00022723"/>
    </source>
</evidence>
<dbReference type="InterPro" id="IPR001965">
    <property type="entry name" value="Znf_PHD"/>
</dbReference>
<keyword evidence="2" id="KW-0479">Metal-binding</keyword>
<dbReference type="SUPFAM" id="SSF51197">
    <property type="entry name" value="Clavaminate synthase-like"/>
    <property type="match status" value="1"/>
</dbReference>
<dbReference type="Pfam" id="PF08429">
    <property type="entry name" value="PLU-1"/>
    <property type="match status" value="1"/>
</dbReference>
<evidence type="ECO:0000259" key="12">
    <source>
        <dbReference type="PROSITE" id="PS51184"/>
    </source>
</evidence>
<evidence type="ECO:0000259" key="10">
    <source>
        <dbReference type="PROSITE" id="PS51011"/>
    </source>
</evidence>
<feature type="region of interest" description="Disordered" evidence="8">
    <location>
        <begin position="1939"/>
        <end position="1964"/>
    </location>
</feature>
<evidence type="ECO:0000313" key="14">
    <source>
        <dbReference type="Proteomes" id="UP001177003"/>
    </source>
</evidence>
<protein>
    <recommendedName>
        <fullName evidence="15">[Histone H3]-trimethyl-L-lysine(4) demethylase</fullName>
    </recommendedName>
</protein>
<evidence type="ECO:0000256" key="1">
    <source>
        <dbReference type="ARBA" id="ARBA00004123"/>
    </source>
</evidence>
<dbReference type="InterPro" id="IPR019787">
    <property type="entry name" value="Znf_PHD-finger"/>
</dbReference>
<evidence type="ECO:0000256" key="4">
    <source>
        <dbReference type="ARBA" id="ARBA00022771"/>
    </source>
</evidence>
<dbReference type="EMBL" id="OX465079">
    <property type="protein sequence ID" value="CAI9274399.1"/>
    <property type="molecule type" value="Genomic_DNA"/>
</dbReference>
<dbReference type="SUPFAM" id="SSF46774">
    <property type="entry name" value="ARID-like"/>
    <property type="match status" value="1"/>
</dbReference>
<dbReference type="CDD" id="cd15543">
    <property type="entry name" value="PHD_RSF1"/>
    <property type="match status" value="1"/>
</dbReference>
<reference evidence="13" key="1">
    <citation type="submission" date="2023-04" db="EMBL/GenBank/DDBJ databases">
        <authorList>
            <person name="Vijverberg K."/>
            <person name="Xiong W."/>
            <person name="Schranz E."/>
        </authorList>
    </citation>
    <scope>NUCLEOTIDE SEQUENCE</scope>
</reference>
<dbReference type="PROSITE" id="PS01359">
    <property type="entry name" value="ZF_PHD_1"/>
    <property type="match status" value="2"/>
</dbReference>
<dbReference type="InterPro" id="IPR019786">
    <property type="entry name" value="Zinc_finger_PHD-type_CS"/>
</dbReference>
<keyword evidence="3" id="KW-0677">Repeat</keyword>
<dbReference type="InterPro" id="IPR013083">
    <property type="entry name" value="Znf_RING/FYVE/PHD"/>
</dbReference>
<dbReference type="Proteomes" id="UP001177003">
    <property type="component" value="Chromosome 3"/>
</dbReference>
<dbReference type="GO" id="GO:0032452">
    <property type="term" value="F:histone demethylase activity"/>
    <property type="evidence" value="ECO:0007669"/>
    <property type="project" value="TreeGrafter"/>
</dbReference>
<name>A0AA35YI87_LACSI</name>
<evidence type="ECO:0000256" key="8">
    <source>
        <dbReference type="SAM" id="MobiDB-lite"/>
    </source>
</evidence>